<proteinExistence type="predicted"/>
<gene>
    <name evidence="4" type="ORF">CTOB1V02_LOCUS11479</name>
</gene>
<keyword evidence="2" id="KW-0677">Repeat</keyword>
<dbReference type="AlphaFoldDB" id="A0A7R8WN69"/>
<dbReference type="Pfam" id="PF13855">
    <property type="entry name" value="LRR_8"/>
    <property type="match status" value="1"/>
</dbReference>
<feature type="region of interest" description="Disordered" evidence="3">
    <location>
        <begin position="501"/>
        <end position="537"/>
    </location>
</feature>
<evidence type="ECO:0000256" key="3">
    <source>
        <dbReference type="SAM" id="MobiDB-lite"/>
    </source>
</evidence>
<keyword evidence="1" id="KW-0433">Leucine-rich repeat</keyword>
<dbReference type="PANTHER" id="PTHR24366">
    <property type="entry name" value="IG(IMMUNOGLOBULIN) AND LRR(LEUCINE RICH REPEAT) DOMAINS"/>
    <property type="match status" value="1"/>
</dbReference>
<reference evidence="4" key="1">
    <citation type="submission" date="2020-11" db="EMBL/GenBank/DDBJ databases">
        <authorList>
            <person name="Tran Van P."/>
        </authorList>
    </citation>
    <scope>NUCLEOTIDE SEQUENCE</scope>
</reference>
<feature type="region of interest" description="Disordered" evidence="3">
    <location>
        <begin position="431"/>
        <end position="461"/>
    </location>
</feature>
<name>A0A7R8WN69_9CRUS</name>
<dbReference type="InterPro" id="IPR003591">
    <property type="entry name" value="Leu-rich_rpt_typical-subtyp"/>
</dbReference>
<dbReference type="OrthoDB" id="676979at2759"/>
<protein>
    <submittedName>
        <fullName evidence="4">Uncharacterized protein</fullName>
    </submittedName>
</protein>
<dbReference type="InterPro" id="IPR001611">
    <property type="entry name" value="Leu-rich_rpt"/>
</dbReference>
<evidence type="ECO:0000256" key="1">
    <source>
        <dbReference type="ARBA" id="ARBA00022614"/>
    </source>
</evidence>
<dbReference type="EMBL" id="OB666720">
    <property type="protein sequence ID" value="CAD7233658.1"/>
    <property type="molecule type" value="Genomic_DNA"/>
</dbReference>
<feature type="region of interest" description="Disordered" evidence="3">
    <location>
        <begin position="237"/>
        <end position="317"/>
    </location>
</feature>
<dbReference type="PANTHER" id="PTHR24366:SF170">
    <property type="entry name" value="RE50361P"/>
    <property type="match status" value="1"/>
</dbReference>
<feature type="compositionally biased region" description="Low complexity" evidence="3">
    <location>
        <begin position="238"/>
        <end position="283"/>
    </location>
</feature>
<dbReference type="SMART" id="SM00369">
    <property type="entry name" value="LRR_TYP"/>
    <property type="match status" value="3"/>
</dbReference>
<dbReference type="Gene3D" id="3.80.10.10">
    <property type="entry name" value="Ribonuclease Inhibitor"/>
    <property type="match status" value="1"/>
</dbReference>
<feature type="compositionally biased region" description="Pro residues" evidence="3">
    <location>
        <begin position="296"/>
        <end position="314"/>
    </location>
</feature>
<evidence type="ECO:0000313" key="4">
    <source>
        <dbReference type="EMBL" id="CAD7233658.1"/>
    </source>
</evidence>
<organism evidence="4">
    <name type="scientific">Cyprideis torosa</name>
    <dbReference type="NCBI Taxonomy" id="163714"/>
    <lineage>
        <taxon>Eukaryota</taxon>
        <taxon>Metazoa</taxon>
        <taxon>Ecdysozoa</taxon>
        <taxon>Arthropoda</taxon>
        <taxon>Crustacea</taxon>
        <taxon>Oligostraca</taxon>
        <taxon>Ostracoda</taxon>
        <taxon>Podocopa</taxon>
        <taxon>Podocopida</taxon>
        <taxon>Cytherocopina</taxon>
        <taxon>Cytheroidea</taxon>
        <taxon>Cytherideidae</taxon>
        <taxon>Cyprideis</taxon>
    </lineage>
</organism>
<dbReference type="SUPFAM" id="SSF52058">
    <property type="entry name" value="L domain-like"/>
    <property type="match status" value="1"/>
</dbReference>
<dbReference type="InterPro" id="IPR032675">
    <property type="entry name" value="LRR_dom_sf"/>
</dbReference>
<sequence length="613" mass="66580">IRFFGFKVVEPNDFADIIGLTSRPPARFSKFIIRRSQLTELPSEALGVIHADEYIIENNPLMESIIQGALGVNANPKVISIRNNPLLEDIPFEDFKSFSNLEIVNMQDNRILDVPDFAFDGISNKLREINFQRNVILDVGVFAFRNLPALETIDLSQNQLGELGASSLFFTTAPRVVNLSGNRIANLDADTFTNPNQPSTGAYVKTLDLSNNAISRLNYADIEPIFRRLDALKMSADPPTTTTTAPPFNPFAQQGFGQQPFGFQNQQQNPFAALQQQHPQQQPSVPSLLGGGIPTPVEPPTQPPPPPVPSPTEPQIPITRPTAAAGLCTASAAVLSDRAGLPRTHHSAGLVKNATVDGAKATWWIGAAWYCAEPCRKMRGRNWESRSAALILRFYEPVTLTAILGLNRTANPFGSNDLLQRIFERLSQLTGAGVAPTTTEPPTTTTQAPTTTTEPPAPVSTTEDAAKLIFKLRQELLQAIKSNPTAAAAAGNAVLAAAQAAQTKPKKKSSKSKSSADPLVDAATESPAANAVRRKRQAPNLTAEQLRSFFPGGQLPPGLVALFGQQGNPFMCDCESKWLYDFRLKYADQIFGLTCIENGQNVFTLPETHFTQC</sequence>
<evidence type="ECO:0000256" key="2">
    <source>
        <dbReference type="ARBA" id="ARBA00022737"/>
    </source>
</evidence>
<accession>A0A7R8WN69</accession>
<feature type="non-terminal residue" evidence="4">
    <location>
        <position position="1"/>
    </location>
</feature>
<feature type="compositionally biased region" description="Low complexity" evidence="3">
    <location>
        <begin position="435"/>
        <end position="461"/>
    </location>
</feature>